<dbReference type="CDD" id="cd09138">
    <property type="entry name" value="PLDc_vPLD1_2_yPLD_like_1"/>
    <property type="match status" value="1"/>
</dbReference>
<dbReference type="Pfam" id="PF13091">
    <property type="entry name" value="PLDc_2"/>
    <property type="match status" value="1"/>
</dbReference>
<dbReference type="PIRSF" id="PIRSF009376">
    <property type="entry name" value="Phospholipase_D_euk"/>
    <property type="match status" value="1"/>
</dbReference>
<dbReference type="GO" id="GO:0060627">
    <property type="term" value="P:regulation of vesicle-mediated transport"/>
    <property type="evidence" value="ECO:0007669"/>
    <property type="project" value="TreeGrafter"/>
</dbReference>
<evidence type="ECO:0000259" key="8">
    <source>
        <dbReference type="PROSITE" id="PS50035"/>
    </source>
</evidence>
<dbReference type="FunFam" id="3.30.870.10:FF:000018">
    <property type="entry name" value="Phospholipase"/>
    <property type="match status" value="1"/>
</dbReference>
<dbReference type="CDD" id="cd01254">
    <property type="entry name" value="PH_PLD"/>
    <property type="match status" value="1"/>
</dbReference>
<dbReference type="SUPFAM" id="SSF50729">
    <property type="entry name" value="PH domain-like"/>
    <property type="match status" value="1"/>
</dbReference>
<keyword evidence="5 7" id="KW-0442">Lipid degradation</keyword>
<dbReference type="GO" id="GO:0035556">
    <property type="term" value="P:intracellular signal transduction"/>
    <property type="evidence" value="ECO:0007669"/>
    <property type="project" value="InterPro"/>
</dbReference>
<dbReference type="GO" id="GO:0035091">
    <property type="term" value="F:phosphatidylinositol binding"/>
    <property type="evidence" value="ECO:0007669"/>
    <property type="project" value="InterPro"/>
</dbReference>
<evidence type="ECO:0000256" key="4">
    <source>
        <dbReference type="ARBA" id="ARBA00022801"/>
    </source>
</evidence>
<dbReference type="Pfam" id="PF00787">
    <property type="entry name" value="PX"/>
    <property type="match status" value="1"/>
</dbReference>
<dbReference type="GO" id="GO:0009395">
    <property type="term" value="P:phospholipid catabolic process"/>
    <property type="evidence" value="ECO:0007669"/>
    <property type="project" value="TreeGrafter"/>
</dbReference>
<evidence type="ECO:0000256" key="2">
    <source>
        <dbReference type="ARBA" id="ARBA00008664"/>
    </source>
</evidence>
<name>A0AAR2M359_PYGNA</name>
<dbReference type="InterPro" id="IPR015679">
    <property type="entry name" value="PLipase_D_fam"/>
</dbReference>
<reference evidence="9 10" key="1">
    <citation type="submission" date="2020-10" db="EMBL/GenBank/DDBJ databases">
        <title>Pygocentrus nattereri (red-bellied piranha) genome, fPygNat1, primary haplotype.</title>
        <authorList>
            <person name="Myers G."/>
            <person name="Meyer A."/>
            <person name="Karagic N."/>
            <person name="Pippel M."/>
            <person name="Winkler S."/>
            <person name="Tracey A."/>
            <person name="Wood J."/>
            <person name="Formenti G."/>
            <person name="Howe K."/>
            <person name="Fedrigo O."/>
            <person name="Jarvis E.D."/>
        </authorList>
    </citation>
    <scope>NUCLEOTIDE SEQUENCE [LARGE SCALE GENOMIC DNA]</scope>
</reference>
<keyword evidence="6" id="KW-0443">Lipid metabolism</keyword>
<evidence type="ECO:0000313" key="9">
    <source>
        <dbReference type="Ensembl" id="ENSPNAP00000081402.1"/>
    </source>
</evidence>
<dbReference type="GO" id="GO:0032534">
    <property type="term" value="P:regulation of microvillus assembly"/>
    <property type="evidence" value="ECO:0007669"/>
    <property type="project" value="TreeGrafter"/>
</dbReference>
<evidence type="ECO:0000256" key="1">
    <source>
        <dbReference type="ARBA" id="ARBA00000798"/>
    </source>
</evidence>
<protein>
    <recommendedName>
        <fullName evidence="7">Phospholipase</fullName>
        <ecNumber evidence="7">3.1.4.4</ecNumber>
    </recommendedName>
</protein>
<dbReference type="SMART" id="SM00155">
    <property type="entry name" value="PLDc"/>
    <property type="match status" value="2"/>
</dbReference>
<dbReference type="Gene3D" id="3.30.870.10">
    <property type="entry name" value="Endonuclease Chain A"/>
    <property type="match status" value="3"/>
</dbReference>
<dbReference type="Gene3D" id="3.30.1520.10">
    <property type="entry name" value="Phox-like domain"/>
    <property type="match status" value="1"/>
</dbReference>
<dbReference type="InterPro" id="IPR025202">
    <property type="entry name" value="PLD-like_dom"/>
</dbReference>
<evidence type="ECO:0000256" key="5">
    <source>
        <dbReference type="ARBA" id="ARBA00022963"/>
    </source>
</evidence>
<dbReference type="PROSITE" id="PS50035">
    <property type="entry name" value="PLD"/>
    <property type="match status" value="2"/>
</dbReference>
<dbReference type="PANTHER" id="PTHR18896:SF198">
    <property type="entry name" value="PHOSPHOLIPASE"/>
    <property type="match status" value="1"/>
</dbReference>
<accession>A0AAR2M359</accession>
<dbReference type="GO" id="GO:0006654">
    <property type="term" value="P:phosphatidic acid biosynthetic process"/>
    <property type="evidence" value="ECO:0007669"/>
    <property type="project" value="InterPro"/>
</dbReference>
<evidence type="ECO:0000256" key="6">
    <source>
        <dbReference type="ARBA" id="ARBA00023098"/>
    </source>
</evidence>
<dbReference type="GeneTree" id="ENSGT00940000155015"/>
<keyword evidence="10" id="KW-1185">Reference proteome</keyword>
<dbReference type="InterPro" id="IPR036871">
    <property type="entry name" value="PX_dom_sf"/>
</dbReference>
<evidence type="ECO:0000313" key="10">
    <source>
        <dbReference type="Proteomes" id="UP001501920"/>
    </source>
</evidence>
<feature type="domain" description="PLD phosphodiesterase" evidence="8">
    <location>
        <begin position="697"/>
        <end position="724"/>
    </location>
</feature>
<keyword evidence="3" id="KW-0677">Repeat</keyword>
<dbReference type="FunFam" id="3.30.870.10:FF:000011">
    <property type="entry name" value="Phospholipase"/>
    <property type="match status" value="1"/>
</dbReference>
<reference evidence="9" key="3">
    <citation type="submission" date="2025-09" db="UniProtKB">
        <authorList>
            <consortium name="Ensembl"/>
        </authorList>
    </citation>
    <scope>IDENTIFICATION</scope>
</reference>
<dbReference type="SUPFAM" id="SSF64268">
    <property type="entry name" value="PX domain"/>
    <property type="match status" value="1"/>
</dbReference>
<comment type="catalytic activity">
    <reaction evidence="1 7">
        <text>a 1,2-diacyl-sn-glycero-3-phosphocholine + H2O = a 1,2-diacyl-sn-glycero-3-phosphate + choline + H(+)</text>
        <dbReference type="Rhea" id="RHEA:14445"/>
        <dbReference type="ChEBI" id="CHEBI:15354"/>
        <dbReference type="ChEBI" id="CHEBI:15377"/>
        <dbReference type="ChEBI" id="CHEBI:15378"/>
        <dbReference type="ChEBI" id="CHEBI:57643"/>
        <dbReference type="ChEBI" id="CHEBI:58608"/>
        <dbReference type="EC" id="3.1.4.4"/>
    </reaction>
</comment>
<evidence type="ECO:0000256" key="3">
    <source>
        <dbReference type="ARBA" id="ARBA00022737"/>
    </source>
</evidence>
<dbReference type="PANTHER" id="PTHR18896">
    <property type="entry name" value="PHOSPHOLIPASE D"/>
    <property type="match status" value="1"/>
</dbReference>
<organism evidence="9 10">
    <name type="scientific">Pygocentrus nattereri</name>
    <name type="common">Red-bellied piranha</name>
    <dbReference type="NCBI Taxonomy" id="42514"/>
    <lineage>
        <taxon>Eukaryota</taxon>
        <taxon>Metazoa</taxon>
        <taxon>Chordata</taxon>
        <taxon>Craniata</taxon>
        <taxon>Vertebrata</taxon>
        <taxon>Euteleostomi</taxon>
        <taxon>Actinopterygii</taxon>
        <taxon>Neopterygii</taxon>
        <taxon>Teleostei</taxon>
        <taxon>Ostariophysi</taxon>
        <taxon>Characiformes</taxon>
        <taxon>Characoidei</taxon>
        <taxon>Pygocentrus</taxon>
    </lineage>
</organism>
<evidence type="ECO:0000256" key="7">
    <source>
        <dbReference type="PIRNR" id="PIRNR009376"/>
    </source>
</evidence>
<comment type="similarity">
    <text evidence="2 7">Belongs to the phospholipase D family.</text>
</comment>
<keyword evidence="4 7" id="KW-0378">Hydrolase</keyword>
<reference evidence="9" key="2">
    <citation type="submission" date="2025-08" db="UniProtKB">
        <authorList>
            <consortium name="Ensembl"/>
        </authorList>
    </citation>
    <scope>IDENTIFICATION</scope>
</reference>
<dbReference type="GO" id="GO:0004630">
    <property type="term" value="F:phospholipase D activity"/>
    <property type="evidence" value="ECO:0007669"/>
    <property type="project" value="UniProtKB-UniRule"/>
</dbReference>
<feature type="domain" description="PLD phosphodiesterase" evidence="8">
    <location>
        <begin position="340"/>
        <end position="367"/>
    </location>
</feature>
<dbReference type="EC" id="3.1.4.4" evidence="7"/>
<proteinExistence type="inferred from homology"/>
<dbReference type="AlphaFoldDB" id="A0AAR2M359"/>
<dbReference type="InterPro" id="IPR016555">
    <property type="entry name" value="PLipase_D_euk"/>
</dbReference>
<dbReference type="Proteomes" id="UP001501920">
    <property type="component" value="Chromosome 6"/>
</dbReference>
<dbReference type="InterPro" id="IPR001683">
    <property type="entry name" value="PX_dom"/>
</dbReference>
<sequence>MFVPFKSLDCTVFLEDVPILVQVTEVERFTYTRVLNPNLYTIELSHGTFTWKIKRRFKHFQTLHQELLKFKALLKIPLPSRIPNIFLVTCPTGQFIFISFLKSEGFIQKKSGGNTFPVCYWCGSNSVCYRWSKRWLVVKDSFVLYMRPEDGQVGTVILYDKGFHIKIGTQETGVRHGVTIENLCRALTIKCSTYRQARWWGHSIDDFAQRFGQDFLRENRHGSFAPVRENTTAQWFVNAAGYFDAIADALEGAKEEIFITAWWLSPEIFLKRPVVDGNTWRLDHVLKRKAEQGVKICVLLYKEVEVILGLNSEYTKKTLMGLHSNIMVIRHPDHVPSTALLWAHHEKSVVIDQSLAFLGGIDLAYGRWDDYQHRLTDVGSVRRSPQPSPALSPSLTRVRCVSLRSNRTLNESYSQNIFFCFRVLFFFCIADTSSLRSHISSTELCGETRFWHGKDYCNFILKDWVKLNKPFDDFIDRYKTPRMPWHDIGVAVHGKAARDIARHFIQRWNFTKLVKKRSGATGYPCLMPKSLSAPSELPEMRGKHTQANVQVLRSVCQWSIGTKVHEESIHLAYISAIQNSKHFIYIENQFFISCADKTIHNSIGDALTERILRAYREKKKFRVYVVMPLLPGFEGDISSGGGQAIKAIMYFNYRTMCRGDYSIIERLKCVMSDCWINYISFCGLRTHADLDGRLVTELIYVHSKLMIVDDCTVIIGSANINDRSMLGKRDSEMAVVVEDSVFQDSLMDGEIYQAGRFAWSLRVECFRLVLGLIGDYSVDISDPISDRFYKEIWMVTAARNASVYDKVFRCLPTDAVQNYKILREYMSRSCMATEDPIQACAELRKVRGFLVQFPFYFLSEENLFPSLNSKEGIMPMELWT</sequence>
<dbReference type="Ensembl" id="ENSPNAT00000076330.1">
    <property type="protein sequence ID" value="ENSPNAP00000081402.1"/>
    <property type="gene ID" value="ENSPNAG00000012664.2"/>
</dbReference>
<dbReference type="InterPro" id="IPR001736">
    <property type="entry name" value="PLipase_D/transphosphatidylase"/>
</dbReference>
<dbReference type="FunFam" id="3.30.870.10:FF:000005">
    <property type="entry name" value="Phospholipase"/>
    <property type="match status" value="1"/>
</dbReference>
<dbReference type="Pfam" id="PF00614">
    <property type="entry name" value="PLDc"/>
    <property type="match status" value="1"/>
</dbReference>
<dbReference type="SUPFAM" id="SSF56024">
    <property type="entry name" value="Phospholipase D/nuclease"/>
    <property type="match status" value="2"/>
</dbReference>